<dbReference type="InterPro" id="IPR006115">
    <property type="entry name" value="6PGDH_NADP-bd"/>
</dbReference>
<evidence type="ECO:0000256" key="3">
    <source>
        <dbReference type="ARBA" id="ARBA00023002"/>
    </source>
</evidence>
<dbReference type="PIRSF" id="PIRSF000103">
    <property type="entry name" value="HIBADH"/>
    <property type="match status" value="1"/>
</dbReference>
<dbReference type="Gene3D" id="1.10.1040.10">
    <property type="entry name" value="N-(1-d-carboxylethyl)-l-norvaline Dehydrogenase, domain 2"/>
    <property type="match status" value="1"/>
</dbReference>
<dbReference type="RefSeq" id="WP_109680285.1">
    <property type="nucleotide sequence ID" value="NZ_CP086615.1"/>
</dbReference>
<evidence type="ECO:0000256" key="4">
    <source>
        <dbReference type="ARBA" id="ARBA00023027"/>
    </source>
</evidence>
<dbReference type="InterPro" id="IPR013328">
    <property type="entry name" value="6PGD_dom2"/>
</dbReference>
<dbReference type="PANTHER" id="PTHR22981:SF7">
    <property type="entry name" value="3-HYDROXYISOBUTYRATE DEHYDROGENASE, MITOCHONDRIAL"/>
    <property type="match status" value="1"/>
</dbReference>
<dbReference type="SUPFAM" id="SSF48179">
    <property type="entry name" value="6-phosphogluconate dehydrogenase C-terminal domain-like"/>
    <property type="match status" value="1"/>
</dbReference>
<comment type="caution">
    <text evidence="9">The sequence shown here is derived from an EMBL/GenBank/DDBJ whole genome shotgun (WGS) entry which is preliminary data.</text>
</comment>
<dbReference type="InterPro" id="IPR029154">
    <property type="entry name" value="HIBADH-like_NADP-bd"/>
</dbReference>
<dbReference type="Proteomes" id="UP000245474">
    <property type="component" value="Unassembled WGS sequence"/>
</dbReference>
<dbReference type="PANTHER" id="PTHR22981">
    <property type="entry name" value="3-HYDROXYISOBUTYRATE DEHYDROGENASE-RELATED"/>
    <property type="match status" value="1"/>
</dbReference>
<dbReference type="SUPFAM" id="SSF51735">
    <property type="entry name" value="NAD(P)-binding Rossmann-fold domains"/>
    <property type="match status" value="1"/>
</dbReference>
<dbReference type="PROSITE" id="PS00895">
    <property type="entry name" value="3_HYDROXYISOBUT_DH"/>
    <property type="match status" value="1"/>
</dbReference>
<dbReference type="NCBIfam" id="TIGR01692">
    <property type="entry name" value="HIBADH"/>
    <property type="match status" value="1"/>
</dbReference>
<feature type="active site" evidence="5">
    <location>
        <position position="171"/>
    </location>
</feature>
<dbReference type="InterPro" id="IPR002204">
    <property type="entry name" value="3-OH-isobutyrate_DH-rel_CS"/>
</dbReference>
<comment type="similarity">
    <text evidence="1 6">Belongs to the HIBADH-related family.</text>
</comment>
<evidence type="ECO:0000256" key="6">
    <source>
        <dbReference type="RuleBase" id="RU910714"/>
    </source>
</evidence>
<dbReference type="EC" id="1.1.1.31" evidence="6"/>
<dbReference type="GO" id="GO:0050661">
    <property type="term" value="F:NADP binding"/>
    <property type="evidence" value="ECO:0007669"/>
    <property type="project" value="InterPro"/>
</dbReference>
<dbReference type="GO" id="GO:0008442">
    <property type="term" value="F:3-hydroxyisobutyrate dehydrogenase activity"/>
    <property type="evidence" value="ECO:0007669"/>
    <property type="project" value="UniProtKB-EC"/>
</dbReference>
<dbReference type="InterPro" id="IPR011548">
    <property type="entry name" value="HIBADH"/>
</dbReference>
<dbReference type="InterPro" id="IPR015815">
    <property type="entry name" value="HIBADH-related"/>
</dbReference>
<dbReference type="UniPathway" id="UPA00362"/>
<sequence length="299" mass="30033">MGGVAFIGLGNMGAPMAANLLRGGYETTVFDLVPEALAAAEEAGARAAGSAAEAVADAEVVISMLPAGEHVHELYLGSGQVMASVRPGTLLVDCSTIAADAARQVAAAARERSLRFLDAPVSGGVGGARAGTLTFICGGEAADVEEARPVLAAMGKNVFHAGPSGAGQVGKMCNNMLLAIQMIGTAEALNLADAHGLDPAAVSDIMKASSGSNWALQVYNPYPGVMDGVPASNGYQGGFLVDLMVKDLGLAMDMAGSSHTATPLGAAARALYTAHSAHGNGGYDFSSILQFLRGGKLGE</sequence>
<keyword evidence="2 6" id="KW-0101">Branched-chain amino acid catabolism</keyword>
<dbReference type="InterPro" id="IPR036291">
    <property type="entry name" value="NAD(P)-bd_dom_sf"/>
</dbReference>
<keyword evidence="3 6" id="KW-0560">Oxidoreductase</keyword>
<dbReference type="GO" id="GO:0051287">
    <property type="term" value="F:NAD binding"/>
    <property type="evidence" value="ECO:0007669"/>
    <property type="project" value="InterPro"/>
</dbReference>
<name>A0A2U2MW11_9GAMM</name>
<feature type="domain" description="3-hydroxyisobutyrate dehydrogenase-like NAD-binding" evidence="8">
    <location>
        <begin position="165"/>
        <end position="291"/>
    </location>
</feature>
<dbReference type="GO" id="GO:0006574">
    <property type="term" value="P:L-valine catabolic process"/>
    <property type="evidence" value="ECO:0007669"/>
    <property type="project" value="UniProtKB-UniPathway"/>
</dbReference>
<dbReference type="Pfam" id="PF03446">
    <property type="entry name" value="NAD_binding_2"/>
    <property type="match status" value="1"/>
</dbReference>
<keyword evidence="10" id="KW-1185">Reference proteome</keyword>
<evidence type="ECO:0000313" key="9">
    <source>
        <dbReference type="EMBL" id="PWG61048.1"/>
    </source>
</evidence>
<organism evidence="9 10">
    <name type="scientific">Sediminicurvatus halobius</name>
    <dbReference type="NCBI Taxonomy" id="2182432"/>
    <lineage>
        <taxon>Bacteria</taxon>
        <taxon>Pseudomonadati</taxon>
        <taxon>Pseudomonadota</taxon>
        <taxon>Gammaproteobacteria</taxon>
        <taxon>Chromatiales</taxon>
        <taxon>Ectothiorhodospiraceae</taxon>
        <taxon>Sediminicurvatus</taxon>
    </lineage>
</organism>
<reference evidence="9 10" key="1">
    <citation type="submission" date="2018-05" db="EMBL/GenBank/DDBJ databases">
        <title>Spiribacter halobius sp. nov., a moderately halophilic bacterium isolated from marine solar saltern.</title>
        <authorList>
            <person name="Zheng W.-S."/>
            <person name="Lu D.-C."/>
            <person name="Du Z.-J."/>
        </authorList>
    </citation>
    <scope>NUCLEOTIDE SEQUENCE [LARGE SCALE GENOMIC DNA]</scope>
    <source>
        <strain evidence="9 10">E85</strain>
    </source>
</reference>
<dbReference type="AlphaFoldDB" id="A0A2U2MW11"/>
<dbReference type="EMBL" id="QFFI01000052">
    <property type="protein sequence ID" value="PWG61048.1"/>
    <property type="molecule type" value="Genomic_DNA"/>
</dbReference>
<keyword evidence="4 6" id="KW-0520">NAD</keyword>
<dbReference type="Gene3D" id="3.40.50.720">
    <property type="entry name" value="NAD(P)-binding Rossmann-like Domain"/>
    <property type="match status" value="1"/>
</dbReference>
<evidence type="ECO:0000259" key="8">
    <source>
        <dbReference type="Pfam" id="PF14833"/>
    </source>
</evidence>
<accession>A0A2U2MW11</accession>
<dbReference type="OrthoDB" id="9786703at2"/>
<dbReference type="FunFam" id="1.10.1040.10:FF:000006">
    <property type="entry name" value="3-hydroxyisobutyrate dehydrogenase"/>
    <property type="match status" value="1"/>
</dbReference>
<feature type="domain" description="6-phosphogluconate dehydrogenase NADP-binding" evidence="7">
    <location>
        <begin position="4"/>
        <end position="162"/>
    </location>
</feature>
<evidence type="ECO:0000256" key="1">
    <source>
        <dbReference type="ARBA" id="ARBA00009080"/>
    </source>
</evidence>
<evidence type="ECO:0000313" key="10">
    <source>
        <dbReference type="Proteomes" id="UP000245474"/>
    </source>
</evidence>
<proteinExistence type="inferred from homology"/>
<comment type="pathway">
    <text evidence="6">Amino-acid degradation; L-valine degradation.</text>
</comment>
<evidence type="ECO:0000256" key="2">
    <source>
        <dbReference type="ARBA" id="ARBA00022456"/>
    </source>
</evidence>
<evidence type="ECO:0000256" key="5">
    <source>
        <dbReference type="PIRSR" id="PIRSR000103-1"/>
    </source>
</evidence>
<dbReference type="Pfam" id="PF14833">
    <property type="entry name" value="NAD_binding_11"/>
    <property type="match status" value="1"/>
</dbReference>
<protein>
    <recommendedName>
        <fullName evidence="6">3-hydroxyisobutyrate dehydrogenase</fullName>
        <shortName evidence="6">HIBADH</shortName>
        <ecNumber evidence="6">1.1.1.31</ecNumber>
    </recommendedName>
</protein>
<gene>
    <name evidence="9" type="primary">mmsB</name>
    <name evidence="9" type="ORF">DEM34_18375</name>
</gene>
<comment type="catalytic activity">
    <reaction evidence="6">
        <text>3-hydroxy-2-methylpropanoate + NAD(+) = 2-methyl-3-oxopropanoate + NADH + H(+)</text>
        <dbReference type="Rhea" id="RHEA:17681"/>
        <dbReference type="ChEBI" id="CHEBI:11805"/>
        <dbReference type="ChEBI" id="CHEBI:15378"/>
        <dbReference type="ChEBI" id="CHEBI:57540"/>
        <dbReference type="ChEBI" id="CHEBI:57700"/>
        <dbReference type="ChEBI" id="CHEBI:57945"/>
        <dbReference type="EC" id="1.1.1.31"/>
    </reaction>
</comment>
<dbReference type="InterPro" id="IPR008927">
    <property type="entry name" value="6-PGluconate_DH-like_C_sf"/>
</dbReference>
<evidence type="ECO:0000259" key="7">
    <source>
        <dbReference type="Pfam" id="PF03446"/>
    </source>
</evidence>